<evidence type="ECO:0000313" key="2">
    <source>
        <dbReference type="EMBL" id="GGE36186.1"/>
    </source>
</evidence>
<dbReference type="Proteomes" id="UP000602745">
    <property type="component" value="Unassembled WGS sequence"/>
</dbReference>
<protein>
    <submittedName>
        <fullName evidence="2">Uncharacterized protein</fullName>
    </submittedName>
</protein>
<keyword evidence="1" id="KW-0472">Membrane</keyword>
<evidence type="ECO:0000256" key="1">
    <source>
        <dbReference type="SAM" id="Phobius"/>
    </source>
</evidence>
<accession>A0A8J2VQZ2</accession>
<feature type="transmembrane region" description="Helical" evidence="1">
    <location>
        <begin position="6"/>
        <end position="25"/>
    </location>
</feature>
<reference evidence="2" key="1">
    <citation type="journal article" date="2014" name="Int. J. Syst. Evol. Microbiol.">
        <title>Complete genome sequence of Corynebacterium casei LMG S-19264T (=DSM 44701T), isolated from a smear-ripened cheese.</title>
        <authorList>
            <consortium name="US DOE Joint Genome Institute (JGI-PGF)"/>
            <person name="Walter F."/>
            <person name="Albersmeier A."/>
            <person name="Kalinowski J."/>
            <person name="Ruckert C."/>
        </authorList>
    </citation>
    <scope>NUCLEOTIDE SEQUENCE</scope>
    <source>
        <strain evidence="2">CCM 7684</strain>
    </source>
</reference>
<proteinExistence type="predicted"/>
<name>A0A8J2VQZ2_9RHOB</name>
<dbReference type="EMBL" id="BMCP01000001">
    <property type="protein sequence ID" value="GGE36186.1"/>
    <property type="molecule type" value="Genomic_DNA"/>
</dbReference>
<dbReference type="AlphaFoldDB" id="A0A8J2VQZ2"/>
<keyword evidence="1" id="KW-0812">Transmembrane</keyword>
<organism evidence="2 3">
    <name type="scientific">Agaricicola taiwanensis</name>
    <dbReference type="NCBI Taxonomy" id="591372"/>
    <lineage>
        <taxon>Bacteria</taxon>
        <taxon>Pseudomonadati</taxon>
        <taxon>Pseudomonadota</taxon>
        <taxon>Alphaproteobacteria</taxon>
        <taxon>Rhodobacterales</taxon>
        <taxon>Paracoccaceae</taxon>
        <taxon>Agaricicola</taxon>
    </lineage>
</organism>
<reference evidence="2" key="2">
    <citation type="submission" date="2020-09" db="EMBL/GenBank/DDBJ databases">
        <authorList>
            <person name="Sun Q."/>
            <person name="Sedlacek I."/>
        </authorList>
    </citation>
    <scope>NUCLEOTIDE SEQUENCE</scope>
    <source>
        <strain evidence="2">CCM 7684</strain>
    </source>
</reference>
<dbReference type="RefSeq" id="WP_188408756.1">
    <property type="nucleotide sequence ID" value="NZ_BMCP01000001.1"/>
</dbReference>
<keyword evidence="1" id="KW-1133">Transmembrane helix</keyword>
<gene>
    <name evidence="2" type="ORF">GCM10007276_12070</name>
</gene>
<comment type="caution">
    <text evidence="2">The sequence shown here is derived from an EMBL/GenBank/DDBJ whole genome shotgun (WGS) entry which is preliminary data.</text>
</comment>
<sequence length="61" mass="6911">MTGYDLLWYGLAAWFIISLCTWSFIRGATAKPKPRTRVSCKVRGEELITNEYLEAALRGDA</sequence>
<evidence type="ECO:0000313" key="3">
    <source>
        <dbReference type="Proteomes" id="UP000602745"/>
    </source>
</evidence>
<keyword evidence="3" id="KW-1185">Reference proteome</keyword>